<gene>
    <name evidence="1" type="ORF">HVW43_00600</name>
</gene>
<organism evidence="1 2">
    <name type="scientific">Escherichia coli</name>
    <dbReference type="NCBI Taxonomy" id="562"/>
    <lineage>
        <taxon>Bacteria</taxon>
        <taxon>Pseudomonadati</taxon>
        <taxon>Pseudomonadota</taxon>
        <taxon>Gammaproteobacteria</taxon>
        <taxon>Enterobacterales</taxon>
        <taxon>Enterobacteriaceae</taxon>
        <taxon>Escherichia</taxon>
    </lineage>
</organism>
<name>A0A7L7E5L6_ECOLX</name>
<dbReference type="Proteomes" id="UP000514754">
    <property type="component" value="Chromosome"/>
</dbReference>
<proteinExistence type="predicted"/>
<accession>A0A7L7E5L6</accession>
<dbReference type="EMBL" id="CP057906">
    <property type="protein sequence ID" value="QMO38889.1"/>
    <property type="molecule type" value="Genomic_DNA"/>
</dbReference>
<evidence type="ECO:0000313" key="2">
    <source>
        <dbReference type="Proteomes" id="UP000514754"/>
    </source>
</evidence>
<protein>
    <submittedName>
        <fullName evidence="1">Uncharacterized protein</fullName>
    </submittedName>
</protein>
<reference evidence="1 2" key="1">
    <citation type="submission" date="2020-06" db="EMBL/GenBank/DDBJ databases">
        <title>REHAB project genomes.</title>
        <authorList>
            <person name="Shaw L.P."/>
        </authorList>
    </citation>
    <scope>NUCLEOTIDE SEQUENCE [LARGE SCALE GENOMIC DNA]</scope>
    <source>
        <strain evidence="1 2">RHB10-C12</strain>
    </source>
</reference>
<evidence type="ECO:0000313" key="1">
    <source>
        <dbReference type="EMBL" id="QMO38889.1"/>
    </source>
</evidence>
<dbReference type="AlphaFoldDB" id="A0A7L7E5L6"/>
<sequence>MSKLTDITELPPNIGYGVRRRWHAQRGQRNGRGGRYQRLPSRQNLRKWIAKRLIAKVLAEDAK</sequence>